<feature type="transmembrane region" description="Helical" evidence="5">
    <location>
        <begin position="347"/>
        <end position="364"/>
    </location>
</feature>
<dbReference type="RefSeq" id="WP_215918021.1">
    <property type="nucleotide sequence ID" value="NZ_JAHKNI010000005.1"/>
</dbReference>
<feature type="transmembrane region" description="Helical" evidence="5">
    <location>
        <begin position="196"/>
        <end position="214"/>
    </location>
</feature>
<feature type="transmembrane region" description="Helical" evidence="5">
    <location>
        <begin position="226"/>
        <end position="245"/>
    </location>
</feature>
<evidence type="ECO:0000256" key="4">
    <source>
        <dbReference type="ARBA" id="ARBA00023136"/>
    </source>
</evidence>
<dbReference type="Pfam" id="PF03992">
    <property type="entry name" value="ABM"/>
    <property type="match status" value="1"/>
</dbReference>
<dbReference type="InterPro" id="IPR036259">
    <property type="entry name" value="MFS_trans_sf"/>
</dbReference>
<dbReference type="InterPro" id="IPR020846">
    <property type="entry name" value="MFS_dom"/>
</dbReference>
<feature type="transmembrane region" description="Helical" evidence="5">
    <location>
        <begin position="251"/>
        <end position="276"/>
    </location>
</feature>
<feature type="transmembrane region" description="Helical" evidence="5">
    <location>
        <begin position="581"/>
        <end position="603"/>
    </location>
</feature>
<dbReference type="SUPFAM" id="SSF54909">
    <property type="entry name" value="Dimeric alpha+beta barrel"/>
    <property type="match status" value="1"/>
</dbReference>
<evidence type="ECO:0000313" key="7">
    <source>
        <dbReference type="EMBL" id="MBU3063100.1"/>
    </source>
</evidence>
<name>A0ABS6B1E7_9NOCA</name>
<keyword evidence="2 5" id="KW-0812">Transmembrane</keyword>
<feature type="transmembrane region" description="Helical" evidence="5">
    <location>
        <begin position="416"/>
        <end position="437"/>
    </location>
</feature>
<keyword evidence="8" id="KW-1185">Reference proteome</keyword>
<evidence type="ECO:0000256" key="1">
    <source>
        <dbReference type="ARBA" id="ARBA00004651"/>
    </source>
</evidence>
<gene>
    <name evidence="7" type="ORF">KO481_16390</name>
</gene>
<feature type="transmembrane region" description="Helical" evidence="5">
    <location>
        <begin position="556"/>
        <end position="575"/>
    </location>
</feature>
<dbReference type="Gene3D" id="1.20.1720.10">
    <property type="entry name" value="Multidrug resistance protein D"/>
    <property type="match status" value="1"/>
</dbReference>
<feature type="transmembrane region" description="Helical" evidence="5">
    <location>
        <begin position="370"/>
        <end position="395"/>
    </location>
</feature>
<evidence type="ECO:0000256" key="2">
    <source>
        <dbReference type="ARBA" id="ARBA00022692"/>
    </source>
</evidence>
<evidence type="ECO:0000256" key="3">
    <source>
        <dbReference type="ARBA" id="ARBA00022989"/>
    </source>
</evidence>
<dbReference type="PANTHER" id="PTHR42718:SF48">
    <property type="entry name" value="CONSERVED TWO-DOMAIN MEMBRANE PROTEIN-RELATED"/>
    <property type="match status" value="1"/>
</dbReference>
<dbReference type="EMBL" id="JAHKNI010000005">
    <property type="protein sequence ID" value="MBU3063100.1"/>
    <property type="molecule type" value="Genomic_DNA"/>
</dbReference>
<evidence type="ECO:0000256" key="5">
    <source>
        <dbReference type="SAM" id="Phobius"/>
    </source>
</evidence>
<reference evidence="7 8" key="1">
    <citation type="submission" date="2021-06" db="EMBL/GenBank/DDBJ databases">
        <title>Actinomycetes sequencing.</title>
        <authorList>
            <person name="Shan Q."/>
        </authorList>
    </citation>
    <scope>NUCLEOTIDE SEQUENCE [LARGE SCALE GENOMIC DNA]</scope>
    <source>
        <strain evidence="7 8">NEAU-G5</strain>
    </source>
</reference>
<dbReference type="Proteomes" id="UP000733379">
    <property type="component" value="Unassembled WGS sequence"/>
</dbReference>
<accession>A0ABS6B1E7</accession>
<dbReference type="PANTHER" id="PTHR42718">
    <property type="entry name" value="MAJOR FACILITATOR SUPERFAMILY MULTIDRUG TRANSPORTER MFSC"/>
    <property type="match status" value="1"/>
</dbReference>
<dbReference type="SUPFAM" id="SSF103473">
    <property type="entry name" value="MFS general substrate transporter"/>
    <property type="match status" value="1"/>
</dbReference>
<keyword evidence="4 5" id="KW-0472">Membrane</keyword>
<dbReference type="Pfam" id="PF07690">
    <property type="entry name" value="MFS_1"/>
    <property type="match status" value="1"/>
</dbReference>
<feature type="transmembrane region" description="Helical" evidence="5">
    <location>
        <begin position="316"/>
        <end position="335"/>
    </location>
</feature>
<feature type="transmembrane region" description="Helical" evidence="5">
    <location>
        <begin position="159"/>
        <end position="184"/>
    </location>
</feature>
<feature type="transmembrane region" description="Helical" evidence="5">
    <location>
        <begin position="288"/>
        <end position="310"/>
    </location>
</feature>
<protein>
    <submittedName>
        <fullName evidence="7">MFS transporter</fullName>
    </submittedName>
</protein>
<feature type="transmembrane region" description="Helical" evidence="5">
    <location>
        <begin position="510"/>
        <end position="535"/>
    </location>
</feature>
<organism evidence="7 8">
    <name type="scientific">Nocardia albiluteola</name>
    <dbReference type="NCBI Taxonomy" id="2842303"/>
    <lineage>
        <taxon>Bacteria</taxon>
        <taxon>Bacillati</taxon>
        <taxon>Actinomycetota</taxon>
        <taxon>Actinomycetes</taxon>
        <taxon>Mycobacteriales</taxon>
        <taxon>Nocardiaceae</taxon>
        <taxon>Nocardia</taxon>
    </lineage>
</organism>
<dbReference type="Gene3D" id="3.30.70.100">
    <property type="match status" value="1"/>
</dbReference>
<dbReference type="CDD" id="cd17321">
    <property type="entry name" value="MFS_MMR_MDR_like"/>
    <property type="match status" value="1"/>
</dbReference>
<feature type="transmembrane region" description="Helical" evidence="5">
    <location>
        <begin position="449"/>
        <end position="469"/>
    </location>
</feature>
<feature type="transmembrane region" description="Helical" evidence="5">
    <location>
        <begin position="481"/>
        <end position="504"/>
    </location>
</feature>
<feature type="domain" description="Major facilitator superfamily (MFS) profile" evidence="6">
    <location>
        <begin position="160"/>
        <end position="604"/>
    </location>
</feature>
<sequence length="626" mass="64612">MISPAARSARAVAVVNVITGPHRLETWITDAFSATLSTLDTADGLKRFDLVRVSATDRAVLASITVWDDIAAFERWRLSPSFAAAHPHRGEHAAKFAELRAERLEFPVRTRRYGHDLTTEQIIAQVRTAHPDLVPSRGQLVHELHWPDSGRASPPRASWILLIACSATFLALLDATVVNLAFTALAMRFPAAGPNLAWVISGFATAFAAVLTVAGRWADSIGHRRVLVAGVLGFAVTSLGCALAPNAGVLIAARVAQGVAAALMLSPALGAVLASVPPDRAGAGIRAWAAAGALAAALGPAVGAAAVTWWGWQAIFLLNLPVCAILIPLSVIALPPDTRHQRGRPDLVGALLWSGGVAMLVATLTEGHSWGTASAATATMALTVAGLLGCAAACWRGATHTRPGLPVRLWRRSTPFAISGAVQAALGVVMGVVLLAIPVFLQQVWRQSLLHTAGCIGVIGVAAMLSAPICGRGVPARRPGWLCAAGMALIAAACAVCTSEHFSATTDLPLWWPLAIAFGVGVGATVTGLAIITAATVPEADISAGLGMGLTLRQTGSALGVAIVAAVVAPGPQYIPSIHRLFAITSVVVLLGALAAVAIQLPAHRPARRSVRTAPGTPVQQTGEPL</sequence>
<proteinExistence type="predicted"/>
<dbReference type="InterPro" id="IPR011008">
    <property type="entry name" value="Dimeric_a/b-barrel"/>
</dbReference>
<comment type="caution">
    <text evidence="7">The sequence shown here is derived from an EMBL/GenBank/DDBJ whole genome shotgun (WGS) entry which is preliminary data.</text>
</comment>
<comment type="subcellular location">
    <subcellularLocation>
        <location evidence="1">Cell membrane</location>
        <topology evidence="1">Multi-pass membrane protein</topology>
    </subcellularLocation>
</comment>
<dbReference type="PROSITE" id="PS50850">
    <property type="entry name" value="MFS"/>
    <property type="match status" value="1"/>
</dbReference>
<dbReference type="InterPro" id="IPR007138">
    <property type="entry name" value="ABM_dom"/>
</dbReference>
<dbReference type="InterPro" id="IPR011701">
    <property type="entry name" value="MFS"/>
</dbReference>
<dbReference type="Gene3D" id="1.20.1250.20">
    <property type="entry name" value="MFS general substrate transporter like domains"/>
    <property type="match status" value="1"/>
</dbReference>
<keyword evidence="3 5" id="KW-1133">Transmembrane helix</keyword>
<evidence type="ECO:0000313" key="8">
    <source>
        <dbReference type="Proteomes" id="UP000733379"/>
    </source>
</evidence>
<evidence type="ECO:0000259" key="6">
    <source>
        <dbReference type="PROSITE" id="PS50850"/>
    </source>
</evidence>